<accession>A0A915KFD1</accession>
<dbReference type="WBParaSite" id="nRc.2.0.1.t37085-RA">
    <property type="protein sequence ID" value="nRc.2.0.1.t37085-RA"/>
    <property type="gene ID" value="nRc.2.0.1.g37085"/>
</dbReference>
<name>A0A915KFD1_ROMCU</name>
<evidence type="ECO:0000313" key="1">
    <source>
        <dbReference type="Proteomes" id="UP000887565"/>
    </source>
</evidence>
<evidence type="ECO:0000313" key="2">
    <source>
        <dbReference type="WBParaSite" id="nRc.2.0.1.t37085-RA"/>
    </source>
</evidence>
<keyword evidence="1" id="KW-1185">Reference proteome</keyword>
<protein>
    <submittedName>
        <fullName evidence="2">Uncharacterized protein</fullName>
    </submittedName>
</protein>
<dbReference type="Proteomes" id="UP000887565">
    <property type="component" value="Unplaced"/>
</dbReference>
<sequence length="103" mass="11921">MPLAVLLASPCSTTEYAYVNDLLICHTQNFDPATGTIFHECMWYRTDSNPRTRLTDWMNRILEQELSSASDPRTYVCNQFALPPIIFNDDFHMETTVEQIDID</sequence>
<dbReference type="AlphaFoldDB" id="A0A915KFD1"/>
<organism evidence="1 2">
    <name type="scientific">Romanomermis culicivorax</name>
    <name type="common">Nematode worm</name>
    <dbReference type="NCBI Taxonomy" id="13658"/>
    <lineage>
        <taxon>Eukaryota</taxon>
        <taxon>Metazoa</taxon>
        <taxon>Ecdysozoa</taxon>
        <taxon>Nematoda</taxon>
        <taxon>Enoplea</taxon>
        <taxon>Dorylaimia</taxon>
        <taxon>Mermithida</taxon>
        <taxon>Mermithoidea</taxon>
        <taxon>Mermithidae</taxon>
        <taxon>Romanomermis</taxon>
    </lineage>
</organism>
<reference evidence="2" key="1">
    <citation type="submission" date="2022-11" db="UniProtKB">
        <authorList>
            <consortium name="WormBaseParasite"/>
        </authorList>
    </citation>
    <scope>IDENTIFICATION</scope>
</reference>
<proteinExistence type="predicted"/>